<protein>
    <submittedName>
        <fullName evidence="2">Uncharacterized protein</fullName>
    </submittedName>
</protein>
<keyword evidence="3" id="KW-1185">Reference proteome</keyword>
<dbReference type="AlphaFoldDB" id="A0A2S4W939"/>
<evidence type="ECO:0000313" key="3">
    <source>
        <dbReference type="Proteomes" id="UP000238274"/>
    </source>
</evidence>
<dbReference type="Proteomes" id="UP000238274">
    <property type="component" value="Unassembled WGS sequence"/>
</dbReference>
<sequence length="107" mass="12002">MRKPIPSELATMEMVVVDSKRRNHACSSPESAGAILETRGRSKHPFQSAPLRTNEMFNRGFLINMDNPYIELERDSFRSSFTLMNVKEPTCPACSVQPVSKLAAEQS</sequence>
<feature type="region of interest" description="Disordered" evidence="1">
    <location>
        <begin position="21"/>
        <end position="47"/>
    </location>
</feature>
<gene>
    <name evidence="2" type="ORF">PSHT_06013</name>
</gene>
<reference evidence="3" key="2">
    <citation type="journal article" date="2018" name="BMC Genomics">
        <title>Genomic insights into host adaptation between the wheat stripe rust pathogen (Puccinia striiformis f. sp. tritici) and the barley stripe rust pathogen (Puccinia striiformis f. sp. hordei).</title>
        <authorList>
            <person name="Xia C."/>
            <person name="Wang M."/>
            <person name="Yin C."/>
            <person name="Cornejo O.E."/>
            <person name="Hulbert S.H."/>
            <person name="Chen X."/>
        </authorList>
    </citation>
    <scope>NUCLEOTIDE SEQUENCE [LARGE SCALE GENOMIC DNA]</scope>
    <source>
        <strain evidence="3">93TX-2</strain>
    </source>
</reference>
<reference evidence="2 3" key="1">
    <citation type="submission" date="2017-12" db="EMBL/GenBank/DDBJ databases">
        <title>Gene loss provides genomic basis for host adaptation in cereal stripe rust fungi.</title>
        <authorList>
            <person name="Xia C."/>
        </authorList>
    </citation>
    <scope>NUCLEOTIDE SEQUENCE [LARGE SCALE GENOMIC DNA]</scope>
    <source>
        <strain evidence="2 3">93TX-2</strain>
    </source>
</reference>
<proteinExistence type="predicted"/>
<evidence type="ECO:0000256" key="1">
    <source>
        <dbReference type="SAM" id="MobiDB-lite"/>
    </source>
</evidence>
<dbReference type="EMBL" id="PKSM01000068">
    <property type="protein sequence ID" value="POW18261.1"/>
    <property type="molecule type" value="Genomic_DNA"/>
</dbReference>
<reference evidence="3" key="3">
    <citation type="journal article" date="2018" name="Mol. Plant Microbe Interact.">
        <title>Genome sequence resources for the wheat stripe rust pathogen (Puccinia striiformis f. sp. tritici) and the barley stripe rust pathogen (Puccinia striiformis f. sp. hordei).</title>
        <authorList>
            <person name="Xia C."/>
            <person name="Wang M."/>
            <person name="Yin C."/>
            <person name="Cornejo O.E."/>
            <person name="Hulbert S.H."/>
            <person name="Chen X."/>
        </authorList>
    </citation>
    <scope>NUCLEOTIDE SEQUENCE [LARGE SCALE GENOMIC DNA]</scope>
    <source>
        <strain evidence="3">93TX-2</strain>
    </source>
</reference>
<comment type="caution">
    <text evidence="2">The sequence shown here is derived from an EMBL/GenBank/DDBJ whole genome shotgun (WGS) entry which is preliminary data.</text>
</comment>
<name>A0A2S4W939_9BASI</name>
<evidence type="ECO:0000313" key="2">
    <source>
        <dbReference type="EMBL" id="POW18261.1"/>
    </source>
</evidence>
<accession>A0A2S4W939</accession>
<organism evidence="2 3">
    <name type="scientific">Puccinia striiformis</name>
    <dbReference type="NCBI Taxonomy" id="27350"/>
    <lineage>
        <taxon>Eukaryota</taxon>
        <taxon>Fungi</taxon>
        <taxon>Dikarya</taxon>
        <taxon>Basidiomycota</taxon>
        <taxon>Pucciniomycotina</taxon>
        <taxon>Pucciniomycetes</taxon>
        <taxon>Pucciniales</taxon>
        <taxon>Pucciniaceae</taxon>
        <taxon>Puccinia</taxon>
    </lineage>
</organism>
<dbReference type="VEuPathDB" id="FungiDB:PSHT_06013"/>